<evidence type="ECO:0008006" key="5">
    <source>
        <dbReference type="Google" id="ProtNLM"/>
    </source>
</evidence>
<proteinExistence type="inferred from homology"/>
<comment type="similarity">
    <text evidence="1">Belongs to the universal ribosomal protein uS13 family.</text>
</comment>
<dbReference type="GO" id="GO:0006412">
    <property type="term" value="P:translation"/>
    <property type="evidence" value="ECO:0007669"/>
    <property type="project" value="InterPro"/>
</dbReference>
<dbReference type="PIRSF" id="PIRSF002134">
    <property type="entry name" value="Ribosomal_S13"/>
    <property type="match status" value="1"/>
</dbReference>
<dbReference type="NCBIfam" id="NF003140">
    <property type="entry name" value="PRK04053.1"/>
    <property type="match status" value="1"/>
</dbReference>
<sequence>MSSLSPFRPKNFREKVFFRNLRSQVDGNAKVEYGLTQILGVGKRFAQAIVRVAGINPKARIGAIAEKDLNLIEEIITNPIENGIPSWMVNRPKDLRTGENLHVIGNKLEITVKRDIDRMKKIRSYKGVRHHLKLKVRGQRTKSTGRHGLVVGVIRRKKRQQATNE</sequence>
<dbReference type="GO" id="GO:0003723">
    <property type="term" value="F:RNA binding"/>
    <property type="evidence" value="ECO:0007669"/>
    <property type="project" value="InterPro"/>
</dbReference>
<gene>
    <name evidence="4" type="ORF">LCGC14_1908470</name>
</gene>
<evidence type="ECO:0000256" key="2">
    <source>
        <dbReference type="ARBA" id="ARBA00022980"/>
    </source>
</evidence>
<dbReference type="InterPro" id="IPR018269">
    <property type="entry name" value="Ribosomal_uS13_CS"/>
</dbReference>
<dbReference type="GO" id="GO:0015935">
    <property type="term" value="C:small ribosomal subunit"/>
    <property type="evidence" value="ECO:0007669"/>
    <property type="project" value="TreeGrafter"/>
</dbReference>
<dbReference type="PROSITE" id="PS50159">
    <property type="entry name" value="RIBOSOMAL_S13_2"/>
    <property type="match status" value="1"/>
</dbReference>
<reference evidence="4" key="1">
    <citation type="journal article" date="2015" name="Nature">
        <title>Complex archaea that bridge the gap between prokaryotes and eukaryotes.</title>
        <authorList>
            <person name="Spang A."/>
            <person name="Saw J.H."/>
            <person name="Jorgensen S.L."/>
            <person name="Zaremba-Niedzwiedzka K."/>
            <person name="Martijn J."/>
            <person name="Lind A.E."/>
            <person name="van Eijk R."/>
            <person name="Schleper C."/>
            <person name="Guy L."/>
            <person name="Ettema T.J."/>
        </authorList>
    </citation>
    <scope>NUCLEOTIDE SEQUENCE</scope>
</reference>
<dbReference type="AlphaFoldDB" id="A0A0F9ISC9"/>
<dbReference type="GO" id="GO:0005829">
    <property type="term" value="C:cytosol"/>
    <property type="evidence" value="ECO:0007669"/>
    <property type="project" value="TreeGrafter"/>
</dbReference>
<dbReference type="InterPro" id="IPR010979">
    <property type="entry name" value="Ribosomal_uS13-like_H2TH"/>
</dbReference>
<dbReference type="Gene3D" id="4.10.910.10">
    <property type="entry name" value="30s ribosomal protein s13, domain 2"/>
    <property type="match status" value="1"/>
</dbReference>
<dbReference type="GO" id="GO:0003735">
    <property type="term" value="F:structural constituent of ribosome"/>
    <property type="evidence" value="ECO:0007669"/>
    <property type="project" value="InterPro"/>
</dbReference>
<dbReference type="EMBL" id="LAZR01020115">
    <property type="protein sequence ID" value="KKL90062.1"/>
    <property type="molecule type" value="Genomic_DNA"/>
</dbReference>
<comment type="caution">
    <text evidence="4">The sequence shown here is derived from an EMBL/GenBank/DDBJ whole genome shotgun (WGS) entry which is preliminary data.</text>
</comment>
<dbReference type="InterPro" id="IPR027437">
    <property type="entry name" value="Rbsml_uS13_C"/>
</dbReference>
<dbReference type="PANTHER" id="PTHR10871:SF3">
    <property type="entry name" value="SMALL RIBOSOMAL SUBUNIT PROTEIN US13"/>
    <property type="match status" value="1"/>
</dbReference>
<accession>A0A0F9ISC9</accession>
<evidence type="ECO:0000256" key="3">
    <source>
        <dbReference type="ARBA" id="ARBA00023274"/>
    </source>
</evidence>
<keyword evidence="2" id="KW-0689">Ribosomal protein</keyword>
<evidence type="ECO:0000313" key="4">
    <source>
        <dbReference type="EMBL" id="KKL90062.1"/>
    </source>
</evidence>
<dbReference type="PANTHER" id="PTHR10871">
    <property type="entry name" value="30S RIBOSOMAL PROTEIN S13/40S RIBOSOMAL PROTEIN S18"/>
    <property type="match status" value="1"/>
</dbReference>
<name>A0A0F9ISC9_9ZZZZ</name>
<organism evidence="4">
    <name type="scientific">marine sediment metagenome</name>
    <dbReference type="NCBI Taxonomy" id="412755"/>
    <lineage>
        <taxon>unclassified sequences</taxon>
        <taxon>metagenomes</taxon>
        <taxon>ecological metagenomes</taxon>
    </lineage>
</organism>
<keyword evidence="3" id="KW-0687">Ribonucleoprotein</keyword>
<dbReference type="HAMAP" id="MF_01315">
    <property type="entry name" value="Ribosomal_uS13"/>
    <property type="match status" value="1"/>
</dbReference>
<protein>
    <recommendedName>
        <fullName evidence="5">30S ribosomal protein S13</fullName>
    </recommendedName>
</protein>
<dbReference type="Pfam" id="PF00416">
    <property type="entry name" value="Ribosomal_S13"/>
    <property type="match status" value="1"/>
</dbReference>
<dbReference type="FunFam" id="4.10.910.10:FF:000002">
    <property type="entry name" value="40S ribosomal protein S18"/>
    <property type="match status" value="1"/>
</dbReference>
<dbReference type="InterPro" id="IPR001892">
    <property type="entry name" value="Ribosomal_uS13"/>
</dbReference>
<dbReference type="PROSITE" id="PS00646">
    <property type="entry name" value="RIBOSOMAL_S13_1"/>
    <property type="match status" value="1"/>
</dbReference>
<evidence type="ECO:0000256" key="1">
    <source>
        <dbReference type="ARBA" id="ARBA00008080"/>
    </source>
</evidence>
<dbReference type="Gene3D" id="1.10.8.50">
    <property type="match status" value="1"/>
</dbReference>
<dbReference type="SUPFAM" id="SSF46946">
    <property type="entry name" value="S13-like H2TH domain"/>
    <property type="match status" value="1"/>
</dbReference>